<keyword evidence="2" id="KW-1185">Reference proteome</keyword>
<evidence type="ECO:0000313" key="1">
    <source>
        <dbReference type="EMBL" id="CEG23244.1"/>
    </source>
</evidence>
<accession>A0A098ELQ0</accession>
<name>A0A098ELQ0_9BACL</name>
<gene>
    <name evidence="1" type="ORF">BN1080_02194</name>
</gene>
<dbReference type="AlphaFoldDB" id="A0A098ELQ0"/>
<dbReference type="Proteomes" id="UP000043699">
    <property type="component" value="Unassembled WGS sequence"/>
</dbReference>
<organism evidence="1 2">
    <name type="scientific">Planococcus massiliensis</name>
    <dbReference type="NCBI Taxonomy" id="1499687"/>
    <lineage>
        <taxon>Bacteria</taxon>
        <taxon>Bacillati</taxon>
        <taxon>Bacillota</taxon>
        <taxon>Bacilli</taxon>
        <taxon>Bacillales</taxon>
        <taxon>Caryophanaceae</taxon>
        <taxon>Planococcus</taxon>
    </lineage>
</organism>
<sequence length="34" mass="4080">MHIKKRVKSDLNLRSFFIELVTKTGLKDNRKVYT</sequence>
<proteinExistence type="predicted"/>
<evidence type="ECO:0000313" key="2">
    <source>
        <dbReference type="Proteomes" id="UP000043699"/>
    </source>
</evidence>
<reference evidence="1 2" key="1">
    <citation type="submission" date="2014-09" db="EMBL/GenBank/DDBJ databases">
        <authorList>
            <person name="Urmite Genomes Urmite Genomes"/>
        </authorList>
    </citation>
    <scope>NUCLEOTIDE SEQUENCE [LARGE SCALE GENOMIC DNA]</scope>
    <source>
        <strain evidence="1 2">ES2</strain>
    </source>
</reference>
<dbReference type="EMBL" id="CCXS01000001">
    <property type="protein sequence ID" value="CEG23244.1"/>
    <property type="molecule type" value="Genomic_DNA"/>
</dbReference>
<protein>
    <submittedName>
        <fullName evidence="1">Uncharacterized protein</fullName>
    </submittedName>
</protein>
<dbReference type="STRING" id="1499687.BN1080_02194"/>